<accession>A0ABW4TA25</accession>
<comment type="caution">
    <text evidence="1">The sequence shown here is derived from an EMBL/GenBank/DDBJ whole genome shotgun (WGS) entry which is preliminary data.</text>
</comment>
<dbReference type="SUPFAM" id="SSF50104">
    <property type="entry name" value="Translation proteins SH3-like domain"/>
    <property type="match status" value="1"/>
</dbReference>
<organism evidence="1 2">
    <name type="scientific">Nonomuraea mangrovi</name>
    <dbReference type="NCBI Taxonomy" id="2316207"/>
    <lineage>
        <taxon>Bacteria</taxon>
        <taxon>Bacillati</taxon>
        <taxon>Actinomycetota</taxon>
        <taxon>Actinomycetes</taxon>
        <taxon>Streptosporangiales</taxon>
        <taxon>Streptosporangiaceae</taxon>
        <taxon>Nonomuraea</taxon>
    </lineage>
</organism>
<reference evidence="2" key="1">
    <citation type="journal article" date="2019" name="Int. J. Syst. Evol. Microbiol.">
        <title>The Global Catalogue of Microorganisms (GCM) 10K type strain sequencing project: providing services to taxonomists for standard genome sequencing and annotation.</title>
        <authorList>
            <consortium name="The Broad Institute Genomics Platform"/>
            <consortium name="The Broad Institute Genome Sequencing Center for Infectious Disease"/>
            <person name="Wu L."/>
            <person name="Ma J."/>
        </authorList>
    </citation>
    <scope>NUCLEOTIDE SEQUENCE [LARGE SCALE GENOMIC DNA]</scope>
    <source>
        <strain evidence="2">ICMP 6774ER</strain>
    </source>
</reference>
<dbReference type="Gene3D" id="2.30.30.30">
    <property type="match status" value="1"/>
</dbReference>
<keyword evidence="2" id="KW-1185">Reference proteome</keyword>
<evidence type="ECO:0000313" key="2">
    <source>
        <dbReference type="Proteomes" id="UP001597368"/>
    </source>
</evidence>
<dbReference type="InterPro" id="IPR014722">
    <property type="entry name" value="Rib_uL2_dom2"/>
</dbReference>
<name>A0ABW4TA25_9ACTN</name>
<sequence length="167" mass="18121">MVEFQIGHRVVVTDGPFMTLEATIDALGETPTTAKGTIELFGRSVRVVLSADTESSVNAVVDRSEVIERHAGAARFYNVVGRITSGTRAGMYIRVDRLTDLAETSQDAATGVMIRIAVDPGMEIDCIAEYAEDWADVEETLLRDGHRVDWNGARPGDCAWPAARPPS</sequence>
<protein>
    <submittedName>
        <fullName evidence="1">Uncharacterized protein</fullName>
    </submittedName>
</protein>
<dbReference type="CDD" id="cd06091">
    <property type="entry name" value="KOW_NusG"/>
    <property type="match status" value="1"/>
</dbReference>
<dbReference type="InterPro" id="IPR008991">
    <property type="entry name" value="Translation_prot_SH3-like_sf"/>
</dbReference>
<proteinExistence type="predicted"/>
<evidence type="ECO:0000313" key="1">
    <source>
        <dbReference type="EMBL" id="MFD1938853.1"/>
    </source>
</evidence>
<dbReference type="EMBL" id="JBHUFV010000077">
    <property type="protein sequence ID" value="MFD1938853.1"/>
    <property type="molecule type" value="Genomic_DNA"/>
</dbReference>
<gene>
    <name evidence="1" type="ORF">ACFSKW_46080</name>
</gene>
<dbReference type="RefSeq" id="WP_379580947.1">
    <property type="nucleotide sequence ID" value="NZ_JBHUFV010000077.1"/>
</dbReference>
<dbReference type="Proteomes" id="UP001597368">
    <property type="component" value="Unassembled WGS sequence"/>
</dbReference>